<keyword evidence="3" id="KW-1185">Reference proteome</keyword>
<sequence>MSSSQPPESSTAHRRPNRQDDQARVAPYLTHVVTHHGQLTLIPPQNAGRIRKPTKKKKQSANRNPLDDEEPRFTTAVPLSSSRKLQPASAHIRTRKHAISTPSPASASPTAASSSPRRFDPVIDDPSIPDYPPPSFEDAIAAPYVPPHLSSSGTPDSPQFPPVESHDTMSIDSSAQSQYDSEHPMTSSLPSLSAPTSVVSVTPSTIYASPAAASQLEDSPASSHVSLVRSVDLHPPHDSPHGRSRRPGSSPLLSPSTTTLLSVTSPVSTTTALSYATAASEPSSDFSVSDTPLLRPPQRRHVPQSSVDEHLPEQPPLVQAFPGEPALEPRERSPKAVPYRLTSPSTTTLLSAHHAVRDSPACEVSPAPSDISLPLVRPRPQHSHYSLPALRSEHFEHFEHSPTPAQHRAATEPVLLAEDSVPSSPSSPVRASIATTTDVFEEFTWEPRQRWSADRRLGLSLEERVQREFQRRNTEEALTAFGGGSGTSANTRRCLHCGTLRSLECNDIESIDEASEEDEDEDVFAAEREDDEDSVHAHSYRRSPLHPIEKGKSPYLDPAAAEGKGMSRSKSLLMRSPKGHGHGHSPEPASPPGSPLSPNTSGFFKLPMALASSMTLSFANALGKDRDAMSDKSFSAPPFTNAVKLSAQRRVPGCTAGRGRLAGSRGGSRSGSTTSKDCDTGCYGA</sequence>
<feature type="compositionally biased region" description="Acidic residues" evidence="1">
    <location>
        <begin position="512"/>
        <end position="533"/>
    </location>
</feature>
<evidence type="ECO:0000313" key="3">
    <source>
        <dbReference type="Proteomes" id="UP000230002"/>
    </source>
</evidence>
<protein>
    <submittedName>
        <fullName evidence="2">Uncharacterized protein</fullName>
    </submittedName>
</protein>
<feature type="region of interest" description="Disordered" evidence="1">
    <location>
        <begin position="512"/>
        <end position="604"/>
    </location>
</feature>
<organism evidence="2 3">
    <name type="scientific">Ganoderma sinense ZZ0214-1</name>
    <dbReference type="NCBI Taxonomy" id="1077348"/>
    <lineage>
        <taxon>Eukaryota</taxon>
        <taxon>Fungi</taxon>
        <taxon>Dikarya</taxon>
        <taxon>Basidiomycota</taxon>
        <taxon>Agaricomycotina</taxon>
        <taxon>Agaricomycetes</taxon>
        <taxon>Polyporales</taxon>
        <taxon>Polyporaceae</taxon>
        <taxon>Ganoderma</taxon>
    </lineage>
</organism>
<reference evidence="2 3" key="1">
    <citation type="journal article" date="2015" name="Sci. Rep.">
        <title>Chromosome-level genome map provides insights into diverse defense mechanisms in the medicinal fungus Ganoderma sinense.</title>
        <authorList>
            <person name="Zhu Y."/>
            <person name="Xu J."/>
            <person name="Sun C."/>
            <person name="Zhou S."/>
            <person name="Xu H."/>
            <person name="Nelson D.R."/>
            <person name="Qian J."/>
            <person name="Song J."/>
            <person name="Luo H."/>
            <person name="Xiang L."/>
            <person name="Li Y."/>
            <person name="Xu Z."/>
            <person name="Ji A."/>
            <person name="Wang L."/>
            <person name="Lu S."/>
            <person name="Hayward A."/>
            <person name="Sun W."/>
            <person name="Li X."/>
            <person name="Schwartz D.C."/>
            <person name="Wang Y."/>
            <person name="Chen S."/>
        </authorList>
    </citation>
    <scope>NUCLEOTIDE SEQUENCE [LARGE SCALE GENOMIC DNA]</scope>
    <source>
        <strain evidence="2 3">ZZ0214-1</strain>
    </source>
</reference>
<name>A0A2G8S3S5_9APHY</name>
<feature type="compositionally biased region" description="Polar residues" evidence="1">
    <location>
        <begin position="1"/>
        <end position="10"/>
    </location>
</feature>
<feature type="compositionally biased region" description="Basic and acidic residues" evidence="1">
    <location>
        <begin position="231"/>
        <end position="241"/>
    </location>
</feature>
<evidence type="ECO:0000256" key="1">
    <source>
        <dbReference type="SAM" id="MobiDB-lite"/>
    </source>
</evidence>
<dbReference type="AlphaFoldDB" id="A0A2G8S3S5"/>
<dbReference type="STRING" id="1077348.A0A2G8S3S5"/>
<feature type="region of interest" description="Disordered" evidence="1">
    <location>
        <begin position="1"/>
        <end position="200"/>
    </location>
</feature>
<feature type="compositionally biased region" description="Polar residues" evidence="1">
    <location>
        <begin position="281"/>
        <end position="290"/>
    </location>
</feature>
<gene>
    <name evidence="2" type="ORF">GSI_09630</name>
</gene>
<feature type="compositionally biased region" description="Basic residues" evidence="1">
    <location>
        <begin position="49"/>
        <end position="60"/>
    </location>
</feature>
<accession>A0A2G8S3S5</accession>
<feature type="compositionally biased region" description="Low complexity" evidence="1">
    <location>
        <begin position="100"/>
        <end position="116"/>
    </location>
</feature>
<dbReference type="EMBL" id="AYKW01000026">
    <property type="protein sequence ID" value="PIL28218.1"/>
    <property type="molecule type" value="Genomic_DNA"/>
</dbReference>
<dbReference type="OrthoDB" id="8062037at2759"/>
<feature type="compositionally biased region" description="Low complexity" evidence="1">
    <location>
        <begin position="249"/>
        <end position="280"/>
    </location>
</feature>
<feature type="compositionally biased region" description="Low complexity" evidence="1">
    <location>
        <begin position="186"/>
        <end position="200"/>
    </location>
</feature>
<comment type="caution">
    <text evidence="2">The sequence shown here is derived from an EMBL/GenBank/DDBJ whole genome shotgun (WGS) entry which is preliminary data.</text>
</comment>
<evidence type="ECO:0000313" key="2">
    <source>
        <dbReference type="EMBL" id="PIL28218.1"/>
    </source>
</evidence>
<dbReference type="Proteomes" id="UP000230002">
    <property type="component" value="Unassembled WGS sequence"/>
</dbReference>
<feature type="compositionally biased region" description="Polar residues" evidence="1">
    <location>
        <begin position="216"/>
        <end position="225"/>
    </location>
</feature>
<feature type="region of interest" description="Disordered" evidence="1">
    <location>
        <begin position="650"/>
        <end position="685"/>
    </location>
</feature>
<proteinExistence type="predicted"/>
<feature type="compositionally biased region" description="Polar residues" evidence="1">
    <location>
        <begin position="170"/>
        <end position="179"/>
    </location>
</feature>
<feature type="region of interest" description="Disordered" evidence="1">
    <location>
        <begin position="212"/>
        <end position="339"/>
    </location>
</feature>